<evidence type="ECO:0000256" key="1">
    <source>
        <dbReference type="SAM" id="MobiDB-lite"/>
    </source>
</evidence>
<dbReference type="GeneID" id="13885170"/>
<protein>
    <recommendedName>
        <fullName evidence="2">BSD domain-containing protein</fullName>
    </recommendedName>
</protein>
<dbReference type="PANTHER" id="PTHR16019:SF5">
    <property type="entry name" value="BSD DOMAIN-CONTAINING PROTEIN 1"/>
    <property type="match status" value="1"/>
</dbReference>
<dbReference type="eggNOG" id="KOG2690">
    <property type="taxonomic scope" value="Eukaryota"/>
</dbReference>
<dbReference type="Gene3D" id="1.10.3970.10">
    <property type="entry name" value="BSD domain"/>
    <property type="match status" value="1"/>
</dbReference>
<reference evidence="3 4" key="1">
    <citation type="journal article" date="2011" name="Proc. Natl. Acad. Sci. U.S.A.">
        <title>Evolutionary erosion of yeast sex chromosomes by mating-type switching accidents.</title>
        <authorList>
            <person name="Gordon J.L."/>
            <person name="Armisen D."/>
            <person name="Proux-Wera E."/>
            <person name="Oheigeartaigh S.S."/>
            <person name="Byrne K.P."/>
            <person name="Wolfe K.H."/>
        </authorList>
    </citation>
    <scope>NUCLEOTIDE SEQUENCE [LARGE SCALE GENOMIC DNA]</scope>
    <source>
        <strain evidence="4">ATCC 22294 / BCRC 22015 / CBS 2517 / CECT 1963 / NBRC 1671 / NRRL Y-8276</strain>
    </source>
</reference>
<dbReference type="Proteomes" id="UP000005220">
    <property type="component" value="Chromosome 3"/>
</dbReference>
<name>H2ASA1_KAZAF</name>
<dbReference type="KEGG" id="kaf:KAFR_0C02580"/>
<accession>H2ASA1</accession>
<evidence type="ECO:0000259" key="2">
    <source>
        <dbReference type="PROSITE" id="PS50858"/>
    </source>
</evidence>
<feature type="region of interest" description="Disordered" evidence="1">
    <location>
        <begin position="234"/>
        <end position="315"/>
    </location>
</feature>
<dbReference type="Pfam" id="PF03909">
    <property type="entry name" value="BSD"/>
    <property type="match status" value="1"/>
</dbReference>
<dbReference type="FunCoup" id="H2ASA1">
    <property type="interactions" value="109"/>
</dbReference>
<dbReference type="InterPro" id="IPR035925">
    <property type="entry name" value="BSD_dom_sf"/>
</dbReference>
<dbReference type="InterPro" id="IPR051494">
    <property type="entry name" value="BSD_domain-containing"/>
</dbReference>
<feature type="compositionally biased region" description="Acidic residues" evidence="1">
    <location>
        <begin position="241"/>
        <end position="257"/>
    </location>
</feature>
<feature type="domain" description="BSD" evidence="2">
    <location>
        <begin position="170"/>
        <end position="222"/>
    </location>
</feature>
<dbReference type="GO" id="GO:0005737">
    <property type="term" value="C:cytoplasm"/>
    <property type="evidence" value="ECO:0007669"/>
    <property type="project" value="TreeGrafter"/>
</dbReference>
<organism evidence="3 4">
    <name type="scientific">Kazachstania africana (strain ATCC 22294 / BCRC 22015 / CBS 2517 / CECT 1963 / NBRC 1671 / NRRL Y-8276)</name>
    <name type="common">Yeast</name>
    <name type="synonym">Kluyveromyces africanus</name>
    <dbReference type="NCBI Taxonomy" id="1071382"/>
    <lineage>
        <taxon>Eukaryota</taxon>
        <taxon>Fungi</taxon>
        <taxon>Dikarya</taxon>
        <taxon>Ascomycota</taxon>
        <taxon>Saccharomycotina</taxon>
        <taxon>Saccharomycetes</taxon>
        <taxon>Saccharomycetales</taxon>
        <taxon>Saccharomycetaceae</taxon>
        <taxon>Kazachstania</taxon>
    </lineage>
</organism>
<dbReference type="SUPFAM" id="SSF140383">
    <property type="entry name" value="BSD domain-like"/>
    <property type="match status" value="1"/>
</dbReference>
<dbReference type="EMBL" id="HE650823">
    <property type="protein sequence ID" value="CCF57251.1"/>
    <property type="molecule type" value="Genomic_DNA"/>
</dbReference>
<dbReference type="PROSITE" id="PS50858">
    <property type="entry name" value="BSD"/>
    <property type="match status" value="1"/>
</dbReference>
<dbReference type="RefSeq" id="XP_003956386.1">
    <property type="nucleotide sequence ID" value="XM_003956337.1"/>
</dbReference>
<dbReference type="InterPro" id="IPR005607">
    <property type="entry name" value="BSD_dom"/>
</dbReference>
<dbReference type="OrthoDB" id="73788at2759"/>
<dbReference type="PANTHER" id="PTHR16019">
    <property type="entry name" value="SYNAPSE-ASSOCIATED PROTEIN"/>
    <property type="match status" value="1"/>
</dbReference>
<dbReference type="HOGENOM" id="CLU_064795_0_0_1"/>
<sequence>MDFVYDEEALNQEVPKDKVAKKDEKTNEVFNKLENELNSVYEKATKEIKKIVQEDDNGLQLNLPLDPNTSAKAQKILSDLDSGLANVESVATSYWNKVTAPTFWSNVTEQLSSKLESVGLNKPDLNPIKENESKEGSVSLLAAGNRTEAELKNLSCNKQVFLQRGSKPSLDADFYIDSKTDEISQILSKDKSLEKLMNEIVPVKISYVDFWNIYFYERDAILKKEEKRREILERSKQEETHNEDEEGGWDDEEEDDDNIHSETTKSEPNTDDSVVIVTKEDAEDNGIRNEEEEKAAKGDNEEDDDDDDDDDDDWE</sequence>
<evidence type="ECO:0000313" key="4">
    <source>
        <dbReference type="Proteomes" id="UP000005220"/>
    </source>
</evidence>
<feature type="compositionally biased region" description="Acidic residues" evidence="1">
    <location>
        <begin position="300"/>
        <end position="315"/>
    </location>
</feature>
<dbReference type="InParanoid" id="H2ASA1"/>
<gene>
    <name evidence="3" type="primary">KAFR0C02580</name>
    <name evidence="3" type="ORF">KAFR_0C02580</name>
</gene>
<keyword evidence="4" id="KW-1185">Reference proteome</keyword>
<proteinExistence type="predicted"/>
<dbReference type="AlphaFoldDB" id="H2ASA1"/>
<evidence type="ECO:0000313" key="3">
    <source>
        <dbReference type="EMBL" id="CCF57251.1"/>
    </source>
</evidence>
<feature type="compositionally biased region" description="Basic and acidic residues" evidence="1">
    <location>
        <begin position="285"/>
        <end position="299"/>
    </location>
</feature>
<dbReference type="SMART" id="SM00751">
    <property type="entry name" value="BSD"/>
    <property type="match status" value="1"/>
</dbReference>